<dbReference type="OrthoDB" id="1143847at2"/>
<protein>
    <submittedName>
        <fullName evidence="2">Tellurite resistance protein TerB</fullName>
    </submittedName>
</protein>
<dbReference type="SUPFAM" id="SSF158682">
    <property type="entry name" value="TerB-like"/>
    <property type="match status" value="1"/>
</dbReference>
<gene>
    <name evidence="2" type="ORF">EV197_1561</name>
</gene>
<dbReference type="AlphaFoldDB" id="A0A4Q7PIB8"/>
<organism evidence="2 3">
    <name type="scientific">Aquimarina brevivitae</name>
    <dbReference type="NCBI Taxonomy" id="323412"/>
    <lineage>
        <taxon>Bacteria</taxon>
        <taxon>Pseudomonadati</taxon>
        <taxon>Bacteroidota</taxon>
        <taxon>Flavobacteriia</taxon>
        <taxon>Flavobacteriales</taxon>
        <taxon>Flavobacteriaceae</taxon>
        <taxon>Aquimarina</taxon>
    </lineage>
</organism>
<dbReference type="EMBL" id="SGXE01000001">
    <property type="protein sequence ID" value="RZT00325.1"/>
    <property type="molecule type" value="Genomic_DNA"/>
</dbReference>
<dbReference type="InterPro" id="IPR007791">
    <property type="entry name" value="DjlA_N"/>
</dbReference>
<name>A0A4Q7PIB8_9FLAO</name>
<sequence length="134" mass="15566">MGYSKKEKLSLLSEMIQFAQADNNFKKLEYDFIVAVAEQLGINKMEVDELRVTKIEKTPLKSEPQRILQFHRLVLLMNVDQEANAQELLTIKNLGLQMGLRPEAIETVLTEMHNYPNKVIPPQELITIFSRFYN</sequence>
<evidence type="ECO:0000259" key="1">
    <source>
        <dbReference type="Pfam" id="PF05099"/>
    </source>
</evidence>
<comment type="caution">
    <text evidence="2">The sequence shown here is derived from an EMBL/GenBank/DDBJ whole genome shotgun (WGS) entry which is preliminary data.</text>
</comment>
<dbReference type="Proteomes" id="UP000292262">
    <property type="component" value="Unassembled WGS sequence"/>
</dbReference>
<evidence type="ECO:0000313" key="3">
    <source>
        <dbReference type="Proteomes" id="UP000292262"/>
    </source>
</evidence>
<dbReference type="Gene3D" id="1.10.3680.10">
    <property type="entry name" value="TerB-like"/>
    <property type="match status" value="1"/>
</dbReference>
<feature type="domain" description="Co-chaperone DjlA N-terminal" evidence="1">
    <location>
        <begin position="4"/>
        <end position="51"/>
    </location>
</feature>
<accession>A0A4Q7PIB8</accession>
<dbReference type="Pfam" id="PF05099">
    <property type="entry name" value="TerB"/>
    <property type="match status" value="1"/>
</dbReference>
<reference evidence="2 3" key="1">
    <citation type="submission" date="2019-02" db="EMBL/GenBank/DDBJ databases">
        <title>Genomic Encyclopedia of Type Strains, Phase IV (KMG-IV): sequencing the most valuable type-strain genomes for metagenomic binning, comparative biology and taxonomic classification.</title>
        <authorList>
            <person name="Goeker M."/>
        </authorList>
    </citation>
    <scope>NUCLEOTIDE SEQUENCE [LARGE SCALE GENOMIC DNA]</scope>
    <source>
        <strain evidence="2 3">DSM 17196</strain>
    </source>
</reference>
<keyword evidence="3" id="KW-1185">Reference proteome</keyword>
<dbReference type="RefSeq" id="WP_130286105.1">
    <property type="nucleotide sequence ID" value="NZ_SGXE01000001.1"/>
</dbReference>
<evidence type="ECO:0000313" key="2">
    <source>
        <dbReference type="EMBL" id="RZT00325.1"/>
    </source>
</evidence>
<proteinExistence type="predicted"/>
<dbReference type="InterPro" id="IPR029024">
    <property type="entry name" value="TerB-like"/>
</dbReference>